<evidence type="ECO:0000256" key="1">
    <source>
        <dbReference type="SAM" id="SignalP"/>
    </source>
</evidence>
<protein>
    <submittedName>
        <fullName evidence="2">Calycin-like domain-containing protein</fullName>
    </submittedName>
</protein>
<dbReference type="Gene3D" id="2.60.120.890">
    <property type="entry name" value="BT2081, beta-jelly-roll domain"/>
    <property type="match status" value="1"/>
</dbReference>
<keyword evidence="3" id="KW-1185">Reference proteome</keyword>
<organism evidence="2 3">
    <name type="scientific">Marseilla massiliensis</name>
    <dbReference type="NCBI Taxonomy" id="1841864"/>
    <lineage>
        <taxon>Bacteria</taxon>
        <taxon>Pseudomonadati</taxon>
        <taxon>Bacteroidota</taxon>
        <taxon>Bacteroidia</taxon>
        <taxon>Bacteroidales</taxon>
        <taxon>Prevotellaceae</taxon>
        <taxon>Marseilla</taxon>
    </lineage>
</organism>
<dbReference type="Proteomes" id="UP000764045">
    <property type="component" value="Unassembled WGS sequence"/>
</dbReference>
<dbReference type="AlphaFoldDB" id="A0A938WPV8"/>
<feature type="chain" id="PRO_5037713958" evidence="1">
    <location>
        <begin position="20"/>
        <end position="524"/>
    </location>
</feature>
<reference evidence="2 3" key="1">
    <citation type="journal article" date="2021" name="Sci. Rep.">
        <title>The distribution of antibiotic resistance genes in chicken gut microbiota commensals.</title>
        <authorList>
            <person name="Juricova H."/>
            <person name="Matiasovicova J."/>
            <person name="Kubasova T."/>
            <person name="Cejkova D."/>
            <person name="Rychlik I."/>
        </authorList>
    </citation>
    <scope>NUCLEOTIDE SEQUENCE [LARGE SCALE GENOMIC DNA]</scope>
    <source>
        <strain evidence="2 3">An819</strain>
    </source>
</reference>
<sequence>MKKLLTLAALAFAAFTAQATDYTDVLKVTVNGNALPDQETTVSIDANENQRYKLSLTNLVLQMGAQSIGIGNIVVDDVPGTVDGDVTTIRTSQSINITDGDLEGISLWIGPSLGSVPIELTAEIRGSQLYFIINIDMTASLGQTISVQFGNGGYQIGNSGFENFHTATAGSATSDEPNNWHSFMSCTGMLAGIVSSVPHTFISDDVRPGSTGTKSVLIKSGLALGSIVANGTLTTGRLKAGGFSATSTDNNAFLDITSKEVDANGDPFYALINGKPDSLAVWVKFKQETPVEEHPYATITAVITDGSYYQEPVDKDYTDIIVGRAADTKIASNGFAWQKLVMPFDYSAYTEKDPKAILVTISTNADPGEGTGADSLLVDDFELIYNGTATGISVKGNAVENFAPATSDYTLSIKGIGEITAEDVAVTTNAKDAKVTVDVVHTDDGAGTSIATITVMSADLKKVSTYTVTVTDPDIADGIDNLTIDDNAIEGIYNLNGQRIETPVSGQVYITKYADGKTVKTIMK</sequence>
<proteinExistence type="predicted"/>
<comment type="caution">
    <text evidence="2">The sequence shown here is derived from an EMBL/GenBank/DDBJ whole genome shotgun (WGS) entry which is preliminary data.</text>
</comment>
<dbReference type="InterPro" id="IPR038653">
    <property type="entry name" value="Put_CMD_sf"/>
</dbReference>
<accession>A0A938WPV8</accession>
<dbReference type="EMBL" id="JACJJL010000037">
    <property type="protein sequence ID" value="MBM6662977.1"/>
    <property type="molecule type" value="Genomic_DNA"/>
</dbReference>
<evidence type="ECO:0000313" key="2">
    <source>
        <dbReference type="EMBL" id="MBM6662977.1"/>
    </source>
</evidence>
<name>A0A938WPV8_9BACT</name>
<gene>
    <name evidence="2" type="ORF">H6B30_14710</name>
</gene>
<dbReference type="RefSeq" id="WP_205111928.1">
    <property type="nucleotide sequence ID" value="NZ_JACJJL010000037.1"/>
</dbReference>
<evidence type="ECO:0000313" key="3">
    <source>
        <dbReference type="Proteomes" id="UP000764045"/>
    </source>
</evidence>
<keyword evidence="1" id="KW-0732">Signal</keyword>
<feature type="signal peptide" evidence="1">
    <location>
        <begin position="1"/>
        <end position="19"/>
    </location>
</feature>